<dbReference type="AlphaFoldDB" id="A0A916SNL5"/>
<dbReference type="GO" id="GO:0010181">
    <property type="term" value="F:FMN binding"/>
    <property type="evidence" value="ECO:0007669"/>
    <property type="project" value="InterPro"/>
</dbReference>
<dbReference type="InterPro" id="IPR045247">
    <property type="entry name" value="Oye-like"/>
</dbReference>
<feature type="domain" description="NADH:flavin oxidoreductase/NADH oxidase N-terminal" evidence="4">
    <location>
        <begin position="2"/>
        <end position="329"/>
    </location>
</feature>
<name>A0A916SNL5_9MICO</name>
<dbReference type="PANTHER" id="PTHR22893">
    <property type="entry name" value="NADH OXIDOREDUCTASE-RELATED"/>
    <property type="match status" value="1"/>
</dbReference>
<dbReference type="FunFam" id="3.20.20.70:FF:000059">
    <property type="entry name" value="N-ethylmaleimide reductase, FMN-linked"/>
    <property type="match status" value="1"/>
</dbReference>
<reference evidence="5" key="2">
    <citation type="submission" date="2020-09" db="EMBL/GenBank/DDBJ databases">
        <authorList>
            <person name="Sun Q."/>
            <person name="Zhou Y."/>
        </authorList>
    </citation>
    <scope>NUCLEOTIDE SEQUENCE</scope>
    <source>
        <strain evidence="5">CGMCC 1.12813</strain>
    </source>
</reference>
<gene>
    <name evidence="5" type="ORF">GCM10010979_24630</name>
</gene>
<comment type="caution">
    <text evidence="5">The sequence shown here is derived from an EMBL/GenBank/DDBJ whole genome shotgun (WGS) entry which is preliminary data.</text>
</comment>
<dbReference type="GO" id="GO:0016628">
    <property type="term" value="F:oxidoreductase activity, acting on the CH-CH group of donors, NAD or NADP as acceptor"/>
    <property type="evidence" value="ECO:0007669"/>
    <property type="project" value="UniProtKB-ARBA"/>
</dbReference>
<evidence type="ECO:0000313" key="5">
    <source>
        <dbReference type="EMBL" id="GGB09137.1"/>
    </source>
</evidence>
<keyword evidence="3" id="KW-0560">Oxidoreductase</keyword>
<evidence type="ECO:0000256" key="1">
    <source>
        <dbReference type="ARBA" id="ARBA00001917"/>
    </source>
</evidence>
<accession>A0A916SNL5</accession>
<dbReference type="Gene3D" id="3.20.20.70">
    <property type="entry name" value="Aldolase class I"/>
    <property type="match status" value="1"/>
</dbReference>
<comment type="cofactor">
    <cofactor evidence="1">
        <name>FMN</name>
        <dbReference type="ChEBI" id="CHEBI:58210"/>
    </cofactor>
</comment>
<keyword evidence="6" id="KW-1185">Reference proteome</keyword>
<dbReference type="EMBL" id="BMGB01000001">
    <property type="protein sequence ID" value="GGB09137.1"/>
    <property type="molecule type" value="Genomic_DNA"/>
</dbReference>
<dbReference type="SUPFAM" id="SSF51395">
    <property type="entry name" value="FMN-linked oxidoreductases"/>
    <property type="match status" value="1"/>
</dbReference>
<dbReference type="Proteomes" id="UP000606922">
    <property type="component" value="Unassembled WGS sequence"/>
</dbReference>
<organism evidence="5 6">
    <name type="scientific">Conyzicola nivalis</name>
    <dbReference type="NCBI Taxonomy" id="1477021"/>
    <lineage>
        <taxon>Bacteria</taxon>
        <taxon>Bacillati</taxon>
        <taxon>Actinomycetota</taxon>
        <taxon>Actinomycetes</taxon>
        <taxon>Micrococcales</taxon>
        <taxon>Microbacteriaceae</taxon>
        <taxon>Conyzicola</taxon>
    </lineage>
</organism>
<dbReference type="GO" id="GO:0005829">
    <property type="term" value="C:cytosol"/>
    <property type="evidence" value="ECO:0007669"/>
    <property type="project" value="UniProtKB-ARBA"/>
</dbReference>
<protein>
    <submittedName>
        <fullName evidence="5">Alkene reductase</fullName>
    </submittedName>
</protein>
<evidence type="ECO:0000256" key="2">
    <source>
        <dbReference type="ARBA" id="ARBA00005979"/>
    </source>
</evidence>
<proteinExistence type="inferred from homology"/>
<dbReference type="RefSeq" id="WP_188510879.1">
    <property type="nucleotide sequence ID" value="NZ_BMGB01000001.1"/>
</dbReference>
<evidence type="ECO:0000256" key="3">
    <source>
        <dbReference type="ARBA" id="ARBA00023002"/>
    </source>
</evidence>
<dbReference type="InterPro" id="IPR013785">
    <property type="entry name" value="Aldolase_TIM"/>
</dbReference>
<comment type="similarity">
    <text evidence="2">Belongs to the NADH:flavin oxidoreductase/NADH oxidase family.</text>
</comment>
<dbReference type="InterPro" id="IPR001155">
    <property type="entry name" value="OxRdtase_FMN_N"/>
</dbReference>
<evidence type="ECO:0000259" key="4">
    <source>
        <dbReference type="Pfam" id="PF00724"/>
    </source>
</evidence>
<reference evidence="5" key="1">
    <citation type="journal article" date="2014" name="Int. J. Syst. Evol. Microbiol.">
        <title>Complete genome sequence of Corynebacterium casei LMG S-19264T (=DSM 44701T), isolated from a smear-ripened cheese.</title>
        <authorList>
            <consortium name="US DOE Joint Genome Institute (JGI-PGF)"/>
            <person name="Walter F."/>
            <person name="Albersmeier A."/>
            <person name="Kalinowski J."/>
            <person name="Ruckert C."/>
        </authorList>
    </citation>
    <scope>NUCLEOTIDE SEQUENCE</scope>
    <source>
        <strain evidence="5">CGMCC 1.12813</strain>
    </source>
</reference>
<dbReference type="CDD" id="cd02933">
    <property type="entry name" value="OYE_like_FMN"/>
    <property type="match status" value="1"/>
</dbReference>
<sequence>MDLFTPVTFGSLNLANRLVMAPLTRVRAGDDGVPTPLIAEYYEQRASLGLMVTEGTFTSDEAKGFTGQPGIVTDEQQAGWARVADAVHAAGGLIAMQVMHAGRVTHTEISGAARSVAPSAIAIEGETRTPSGKTAHQVPEAIALDELPAVVEEFVAASRRALAAGIDAVEVHAANGYLLHEFLAPSSNTRTDAYGGSPENRIRFVVEVVTAVVEAVGADRVGLRISPERNIQGVIEDDAADVAITYGLLADALAPLGLAFLDYMHPEPAGALAQDIRSRVNAPFIVNTGFASPTTRDEAFAIASADLADAVSIGRAAIANPDVVARWKAAADENEPDPSTFYGPGAAGYTDYPALAV</sequence>
<dbReference type="Pfam" id="PF00724">
    <property type="entry name" value="Oxidored_FMN"/>
    <property type="match status" value="1"/>
</dbReference>
<dbReference type="PANTHER" id="PTHR22893:SF91">
    <property type="entry name" value="NADPH DEHYDROGENASE 2-RELATED"/>
    <property type="match status" value="1"/>
</dbReference>
<evidence type="ECO:0000313" key="6">
    <source>
        <dbReference type="Proteomes" id="UP000606922"/>
    </source>
</evidence>